<dbReference type="PROSITE" id="PS50056">
    <property type="entry name" value="TYR_PHOSPHATASE_2"/>
    <property type="match status" value="1"/>
</dbReference>
<dbReference type="InterPro" id="IPR000340">
    <property type="entry name" value="Dual-sp_phosphatase_cat-dom"/>
</dbReference>
<name>E9H937_DAPPU</name>
<dbReference type="OMA" id="NTFKYYD"/>
<evidence type="ECO:0000313" key="6">
    <source>
        <dbReference type="EMBL" id="EFX71763.1"/>
    </source>
</evidence>
<dbReference type="PhylomeDB" id="E9H937"/>
<dbReference type="GO" id="GO:0004651">
    <property type="term" value="F:polynucleotide 5'-phosphatase activity"/>
    <property type="evidence" value="ECO:0000318"/>
    <property type="project" value="GO_Central"/>
</dbReference>
<dbReference type="PROSITE" id="PS00383">
    <property type="entry name" value="TYR_PHOSPHATASE_1"/>
    <property type="match status" value="1"/>
</dbReference>
<dbReference type="SUPFAM" id="SSF52799">
    <property type="entry name" value="(Phosphotyrosine protein) phosphatases II"/>
    <property type="match status" value="1"/>
</dbReference>
<dbReference type="eggNOG" id="KOG2386">
    <property type="taxonomic scope" value="Eukaryota"/>
</dbReference>
<evidence type="ECO:0000259" key="5">
    <source>
        <dbReference type="PROSITE" id="PS50056"/>
    </source>
</evidence>
<dbReference type="EMBL" id="GL732607">
    <property type="protein sequence ID" value="EFX71763.1"/>
    <property type="molecule type" value="Genomic_DNA"/>
</dbReference>
<keyword evidence="2" id="KW-0904">Protein phosphatase</keyword>
<accession>E9H937</accession>
<dbReference type="AlphaFoldDB" id="E9H937"/>
<dbReference type="FunCoup" id="E9H937">
    <property type="interactions" value="118"/>
</dbReference>
<dbReference type="InterPro" id="IPR000387">
    <property type="entry name" value="Tyr_Pase_dom"/>
</dbReference>
<dbReference type="Pfam" id="PF00782">
    <property type="entry name" value="DSPc"/>
    <property type="match status" value="1"/>
</dbReference>
<feature type="domain" description="Tyrosine specific protein phosphatases" evidence="5">
    <location>
        <begin position="106"/>
        <end position="172"/>
    </location>
</feature>
<evidence type="ECO:0000256" key="2">
    <source>
        <dbReference type="ARBA" id="ARBA00022912"/>
    </source>
</evidence>
<keyword evidence="1" id="KW-0378">Hydrolase</keyword>
<dbReference type="SMART" id="SM00195">
    <property type="entry name" value="DSPc"/>
    <property type="match status" value="1"/>
</dbReference>
<dbReference type="PANTHER" id="PTHR10367">
    <property type="entry name" value="MRNA-CAPPING ENZYME"/>
    <property type="match status" value="1"/>
</dbReference>
<evidence type="ECO:0000259" key="4">
    <source>
        <dbReference type="PROSITE" id="PS50054"/>
    </source>
</evidence>
<dbReference type="KEGG" id="dpx:DAPPUDRAFT_326892"/>
<keyword evidence="7" id="KW-1185">Reference proteome</keyword>
<dbReference type="OrthoDB" id="428974at2759"/>
<feature type="compositionally biased region" description="Gly residues" evidence="3">
    <location>
        <begin position="207"/>
        <end position="225"/>
    </location>
</feature>
<dbReference type="InterPro" id="IPR051029">
    <property type="entry name" value="mRNA_Capping_Enz/RNA_Phosphat"/>
</dbReference>
<sequence length="236" mass="26372">MGKGKKNKLPDRWLDYSVVGQEIQGIHIVACKVPMNEGIFRNKNLDRELWFTPEKLIDLVPNVGCIIDLTATNRYYDPKIFTEKGIQHVKIWCGGHGSVPNHITVNKFFQATDSFLRSSGKILMVHCTHGLNRTGYLVSRYLIERRGFEPEDAINAFNQARGHNIERENYLLSLRGLTRRVCRNPAPLFNGMDLRPGHQVQAARYGRGSGRGGRGGRAGRGGRGPTAGNVDNVHGP</sequence>
<dbReference type="InterPro" id="IPR020422">
    <property type="entry name" value="TYR_PHOSPHATASE_DUAL_dom"/>
</dbReference>
<dbReference type="InParanoid" id="E9H937"/>
<evidence type="ECO:0000256" key="1">
    <source>
        <dbReference type="ARBA" id="ARBA00022801"/>
    </source>
</evidence>
<dbReference type="InterPro" id="IPR016130">
    <property type="entry name" value="Tyr_Pase_AS"/>
</dbReference>
<feature type="domain" description="Tyrosine-protein phosphatase" evidence="4">
    <location>
        <begin position="15"/>
        <end position="183"/>
    </location>
</feature>
<dbReference type="InterPro" id="IPR029021">
    <property type="entry name" value="Prot-tyrosine_phosphatase-like"/>
</dbReference>
<dbReference type="STRING" id="6669.E9H937"/>
<dbReference type="PANTHER" id="PTHR10367:SF9">
    <property type="entry name" value="DUAL-SPECIFICITY PHOSPHATASE 11 (RNA_RNP COMPLEX 1-INTERACTING)"/>
    <property type="match status" value="1"/>
</dbReference>
<reference evidence="6 7" key="1">
    <citation type="journal article" date="2011" name="Science">
        <title>The ecoresponsive genome of Daphnia pulex.</title>
        <authorList>
            <person name="Colbourne J.K."/>
            <person name="Pfrender M.E."/>
            <person name="Gilbert D."/>
            <person name="Thomas W.K."/>
            <person name="Tucker A."/>
            <person name="Oakley T.H."/>
            <person name="Tokishita S."/>
            <person name="Aerts A."/>
            <person name="Arnold G.J."/>
            <person name="Basu M.K."/>
            <person name="Bauer D.J."/>
            <person name="Caceres C.E."/>
            <person name="Carmel L."/>
            <person name="Casola C."/>
            <person name="Choi J.H."/>
            <person name="Detter J.C."/>
            <person name="Dong Q."/>
            <person name="Dusheyko S."/>
            <person name="Eads B.D."/>
            <person name="Frohlich T."/>
            <person name="Geiler-Samerotte K.A."/>
            <person name="Gerlach D."/>
            <person name="Hatcher P."/>
            <person name="Jogdeo S."/>
            <person name="Krijgsveld J."/>
            <person name="Kriventseva E.V."/>
            <person name="Kultz D."/>
            <person name="Laforsch C."/>
            <person name="Lindquist E."/>
            <person name="Lopez J."/>
            <person name="Manak J.R."/>
            <person name="Muller J."/>
            <person name="Pangilinan J."/>
            <person name="Patwardhan R.P."/>
            <person name="Pitluck S."/>
            <person name="Pritham E.J."/>
            <person name="Rechtsteiner A."/>
            <person name="Rho M."/>
            <person name="Rogozin I.B."/>
            <person name="Sakarya O."/>
            <person name="Salamov A."/>
            <person name="Schaack S."/>
            <person name="Shapiro H."/>
            <person name="Shiga Y."/>
            <person name="Skalitzky C."/>
            <person name="Smith Z."/>
            <person name="Souvorov A."/>
            <person name="Sung W."/>
            <person name="Tang Z."/>
            <person name="Tsuchiya D."/>
            <person name="Tu H."/>
            <person name="Vos H."/>
            <person name="Wang M."/>
            <person name="Wolf Y.I."/>
            <person name="Yamagata H."/>
            <person name="Yamada T."/>
            <person name="Ye Y."/>
            <person name="Shaw J.R."/>
            <person name="Andrews J."/>
            <person name="Crease T.J."/>
            <person name="Tang H."/>
            <person name="Lucas S.M."/>
            <person name="Robertson H.M."/>
            <person name="Bork P."/>
            <person name="Koonin E.V."/>
            <person name="Zdobnov E.M."/>
            <person name="Grigoriev I.V."/>
            <person name="Lynch M."/>
            <person name="Boore J.L."/>
        </authorList>
    </citation>
    <scope>NUCLEOTIDE SEQUENCE [LARGE SCALE GENOMIC DNA]</scope>
</reference>
<gene>
    <name evidence="6" type="ORF">DAPPUDRAFT_326892</name>
</gene>
<proteinExistence type="predicted"/>
<dbReference type="Proteomes" id="UP000000305">
    <property type="component" value="Unassembled WGS sequence"/>
</dbReference>
<evidence type="ECO:0000256" key="3">
    <source>
        <dbReference type="SAM" id="MobiDB-lite"/>
    </source>
</evidence>
<dbReference type="Gene3D" id="3.90.190.10">
    <property type="entry name" value="Protein tyrosine phosphatase superfamily"/>
    <property type="match status" value="1"/>
</dbReference>
<dbReference type="HOGENOM" id="CLU_057587_4_1_1"/>
<protein>
    <submittedName>
        <fullName evidence="6">Uncharacterized protein</fullName>
    </submittedName>
</protein>
<dbReference type="PROSITE" id="PS50054">
    <property type="entry name" value="TYR_PHOSPHATASE_DUAL"/>
    <property type="match status" value="1"/>
</dbReference>
<organism evidence="6 7">
    <name type="scientific">Daphnia pulex</name>
    <name type="common">Water flea</name>
    <dbReference type="NCBI Taxonomy" id="6669"/>
    <lineage>
        <taxon>Eukaryota</taxon>
        <taxon>Metazoa</taxon>
        <taxon>Ecdysozoa</taxon>
        <taxon>Arthropoda</taxon>
        <taxon>Crustacea</taxon>
        <taxon>Branchiopoda</taxon>
        <taxon>Diplostraca</taxon>
        <taxon>Cladocera</taxon>
        <taxon>Anomopoda</taxon>
        <taxon>Daphniidae</taxon>
        <taxon>Daphnia</taxon>
    </lineage>
</organism>
<evidence type="ECO:0000313" key="7">
    <source>
        <dbReference type="Proteomes" id="UP000000305"/>
    </source>
</evidence>
<feature type="region of interest" description="Disordered" evidence="3">
    <location>
        <begin position="201"/>
        <end position="236"/>
    </location>
</feature>
<dbReference type="GO" id="GO:0004721">
    <property type="term" value="F:phosphoprotein phosphatase activity"/>
    <property type="evidence" value="ECO:0007669"/>
    <property type="project" value="UniProtKB-KW"/>
</dbReference>